<reference evidence="2 3" key="1">
    <citation type="submission" date="2012-11" db="EMBL/GenBank/DDBJ databases">
        <title>Complete genome sequence of a novel phiKZ-like Vibrio phage.</title>
        <authorList>
            <person name="Luo Z."/>
            <person name="Yu Y."/>
        </authorList>
    </citation>
    <scope>NUCLEOTIDE SEQUENCE [LARGE SCALE GENOMIC DNA]</scope>
</reference>
<evidence type="ECO:0000256" key="1">
    <source>
        <dbReference type="SAM" id="MobiDB-lite"/>
    </source>
</evidence>
<sequence length="332" mass="37981">MQKQDKTKKQPVVETKVEETTVEETTIVETTQESTDVPETDVVDHTEADSVSDEDDEDIIPENDEYEYLQRVEVSSEKHQARLKEDFGWIGNLKIEDVDGQRAIRDESGTYIISDASITESAFVQRWLDQFALGYVGTSNYFDATTWGKLTHGHQRGVVVTDDEGKPLFVIPPLSRAPFTPTEQYVLDLAHKSYTNAASAEETGDTHRAQEIITQTSSLIKQHISDESVTVTDLIPDWFYEKYHVVPYIKRSLVYCRDIYGLNPAFHADWEMAEGIFTDIYKRRALSEYQLRFMEILTSGEWTPPEYEVVEDLGNPQPRVPSNSTDFDPFDN</sequence>
<protein>
    <submittedName>
        <fullName evidence="2">Uncharacterized protein</fullName>
    </submittedName>
</protein>
<evidence type="ECO:0000313" key="3">
    <source>
        <dbReference type="Proteomes" id="UP000272155"/>
    </source>
</evidence>
<dbReference type="OrthoDB" id="9782at10239"/>
<organism evidence="2 3">
    <name type="scientific">Vibrio phage VP4B</name>
    <dbReference type="NCBI Taxonomy" id="1262540"/>
    <lineage>
        <taxon>Viruses</taxon>
        <taxon>Duplodnaviria</taxon>
        <taxon>Heunggongvirae</taxon>
        <taxon>Uroviricota</taxon>
        <taxon>Caudoviricetes</taxon>
        <taxon>Chimalliviridae</taxon>
        <taxon>Gorgonvirinae</taxon>
        <taxon>Tidunavirus</taxon>
        <taxon>Tidunavirus VP4B</taxon>
    </lineage>
</organism>
<dbReference type="Proteomes" id="UP000272155">
    <property type="component" value="Segment"/>
</dbReference>
<name>V9M0L9_9CAUD</name>
<feature type="region of interest" description="Disordered" evidence="1">
    <location>
        <begin position="1"/>
        <end position="56"/>
    </location>
</feature>
<feature type="compositionally biased region" description="Low complexity" evidence="1">
    <location>
        <begin position="23"/>
        <end position="33"/>
    </location>
</feature>
<dbReference type="RefSeq" id="YP_009626060.1">
    <property type="nucleotide sequence ID" value="NC_042136.1"/>
</dbReference>
<dbReference type="EMBL" id="KC131130">
    <property type="protein sequence ID" value="AGB07198.1"/>
    <property type="molecule type" value="Genomic_DNA"/>
</dbReference>
<proteinExistence type="predicted"/>
<evidence type="ECO:0000313" key="2">
    <source>
        <dbReference type="EMBL" id="AGB07198.1"/>
    </source>
</evidence>
<dbReference type="GeneID" id="40102960"/>
<feature type="region of interest" description="Disordered" evidence="1">
    <location>
        <begin position="312"/>
        <end position="332"/>
    </location>
</feature>
<accession>V9M0L9</accession>
<keyword evidence="3" id="KW-1185">Reference proteome</keyword>
<dbReference type="KEGG" id="vg:40102960"/>